<dbReference type="GO" id="GO:0030488">
    <property type="term" value="P:tRNA methylation"/>
    <property type="evidence" value="ECO:0007669"/>
    <property type="project" value="TreeGrafter"/>
</dbReference>
<dbReference type="Proteomes" id="UP000034705">
    <property type="component" value="Unassembled WGS sequence"/>
</dbReference>
<dbReference type="GO" id="GO:0051539">
    <property type="term" value="F:4 iron, 4 sulfur cluster binding"/>
    <property type="evidence" value="ECO:0007669"/>
    <property type="project" value="UniProtKB-KW"/>
</dbReference>
<name>A0A0G1PHP5_9BACT</name>
<keyword evidence="7" id="KW-0949">S-adenosyl-L-methionine</keyword>
<dbReference type="Gene3D" id="3.20.20.70">
    <property type="entry name" value="Aldolase class I"/>
    <property type="match status" value="1"/>
</dbReference>
<dbReference type="InterPro" id="IPR007197">
    <property type="entry name" value="rSAM"/>
</dbReference>
<evidence type="ECO:0000256" key="2">
    <source>
        <dbReference type="ARBA" id="ARBA00004496"/>
    </source>
</evidence>
<dbReference type="InterPro" id="IPR013785">
    <property type="entry name" value="Aldolase_TIM"/>
</dbReference>
<reference evidence="12 13" key="1">
    <citation type="journal article" date="2015" name="Nature">
        <title>rRNA introns, odd ribosomes, and small enigmatic genomes across a large radiation of phyla.</title>
        <authorList>
            <person name="Brown C.T."/>
            <person name="Hug L.A."/>
            <person name="Thomas B.C."/>
            <person name="Sharon I."/>
            <person name="Castelle C.J."/>
            <person name="Singh A."/>
            <person name="Wilkins M.J."/>
            <person name="Williams K.H."/>
            <person name="Banfield J.F."/>
        </authorList>
    </citation>
    <scope>NUCLEOTIDE SEQUENCE [LARGE SCALE GENOMIC DNA]</scope>
</reference>
<dbReference type="Pfam" id="PF04055">
    <property type="entry name" value="Radical_SAM"/>
    <property type="match status" value="1"/>
</dbReference>
<dbReference type="GO" id="GO:0046872">
    <property type="term" value="F:metal ion binding"/>
    <property type="evidence" value="ECO:0007669"/>
    <property type="project" value="UniProtKB-KW"/>
</dbReference>
<evidence type="ECO:0000256" key="10">
    <source>
        <dbReference type="ARBA" id="ARBA00023014"/>
    </source>
</evidence>
<gene>
    <name evidence="12" type="ORF">UX45_C0020G0019</name>
</gene>
<keyword evidence="6" id="KW-0808">Transferase</keyword>
<evidence type="ECO:0000256" key="6">
    <source>
        <dbReference type="ARBA" id="ARBA00022679"/>
    </source>
</evidence>
<dbReference type="SUPFAM" id="SSF102114">
    <property type="entry name" value="Radical SAM enzymes"/>
    <property type="match status" value="1"/>
</dbReference>
<keyword evidence="9" id="KW-0408">Iron</keyword>
<proteinExistence type="predicted"/>
<evidence type="ECO:0000256" key="8">
    <source>
        <dbReference type="ARBA" id="ARBA00022723"/>
    </source>
</evidence>
<dbReference type="PIRSF" id="PIRSF006004">
    <property type="entry name" value="CHP00048"/>
    <property type="match status" value="1"/>
</dbReference>
<evidence type="ECO:0000256" key="9">
    <source>
        <dbReference type="ARBA" id="ARBA00023004"/>
    </source>
</evidence>
<evidence type="ECO:0000256" key="3">
    <source>
        <dbReference type="ARBA" id="ARBA00022485"/>
    </source>
</evidence>
<comment type="cofactor">
    <cofactor evidence="1">
        <name>[4Fe-4S] cluster</name>
        <dbReference type="ChEBI" id="CHEBI:49883"/>
    </cofactor>
</comment>
<evidence type="ECO:0000256" key="4">
    <source>
        <dbReference type="ARBA" id="ARBA00022490"/>
    </source>
</evidence>
<keyword evidence="10" id="KW-0411">Iron-sulfur</keyword>
<evidence type="ECO:0000256" key="5">
    <source>
        <dbReference type="ARBA" id="ARBA00022603"/>
    </source>
</evidence>
<dbReference type="InterPro" id="IPR004383">
    <property type="entry name" value="rRNA_lsu_MTrfase_RlmN/Cfr"/>
</dbReference>
<evidence type="ECO:0000259" key="11">
    <source>
        <dbReference type="PROSITE" id="PS51918"/>
    </source>
</evidence>
<dbReference type="InterPro" id="IPR058240">
    <property type="entry name" value="rSAM_sf"/>
</dbReference>
<dbReference type="GO" id="GO:0070475">
    <property type="term" value="P:rRNA base methylation"/>
    <property type="evidence" value="ECO:0007669"/>
    <property type="project" value="TreeGrafter"/>
</dbReference>
<dbReference type="PANTHER" id="PTHR30544:SF5">
    <property type="entry name" value="RADICAL SAM CORE DOMAIN-CONTAINING PROTEIN"/>
    <property type="match status" value="1"/>
</dbReference>
<dbReference type="GO" id="GO:0008173">
    <property type="term" value="F:RNA methyltransferase activity"/>
    <property type="evidence" value="ECO:0007669"/>
    <property type="project" value="InterPro"/>
</dbReference>
<dbReference type="InterPro" id="IPR040072">
    <property type="entry name" value="Methyltransferase_A"/>
</dbReference>
<dbReference type="CDD" id="cd01335">
    <property type="entry name" value="Radical_SAM"/>
    <property type="match status" value="1"/>
</dbReference>
<sequence length="344" mass="39352">MIPTRQQLFQKLFPNEPSYRWKQALSGLFSQAKGWKEVSAFPSFLREAVEKDISWISVQVKTIEKTKDNETIKSLLQLTDGLEIESVLMRNARDAWTICISSQVGCAMRCAFCSTGAMGLKRQLSQDEIVDQYRFWQQYKIQEQIHGRISNIVVMGMGEPMANYENVRDALNILCEYTDVGPTKITVSTAGIFASLDHLLEDTLWPPVRMAISLHSADPLVRPRIMPSTPYDFFDHLRDWTKAYLEKQGNRTHHLTFEYILLDGINDRPEDAKKLITFIHSIDSHRIRVNLIPYNKAEGDLRSSTKKQRDAFQRLLKESDIITTLRTSYGQEISAACGQLAGKS</sequence>
<keyword evidence="3" id="KW-0004">4Fe-4S</keyword>
<comment type="caution">
    <text evidence="12">The sequence shown here is derived from an EMBL/GenBank/DDBJ whole genome shotgun (WGS) entry which is preliminary data.</text>
</comment>
<dbReference type="GO" id="GO:0005737">
    <property type="term" value="C:cytoplasm"/>
    <property type="evidence" value="ECO:0007669"/>
    <property type="project" value="UniProtKB-SubCell"/>
</dbReference>
<dbReference type="SFLD" id="SFLDG01062">
    <property type="entry name" value="methyltransferase_(Class_A)"/>
    <property type="match status" value="1"/>
</dbReference>
<dbReference type="PANTHER" id="PTHR30544">
    <property type="entry name" value="23S RRNA METHYLTRANSFERASE"/>
    <property type="match status" value="1"/>
</dbReference>
<dbReference type="EMBL" id="LCMG01000020">
    <property type="protein sequence ID" value="KKU32291.1"/>
    <property type="molecule type" value="Genomic_DNA"/>
</dbReference>
<protein>
    <submittedName>
        <fullName evidence="12">YloN</fullName>
    </submittedName>
</protein>
<dbReference type="PATRIC" id="fig|1619001.3.peg.817"/>
<feature type="domain" description="Radical SAM core" evidence="11">
    <location>
        <begin position="92"/>
        <end position="332"/>
    </location>
</feature>
<keyword evidence="4" id="KW-0963">Cytoplasm</keyword>
<dbReference type="SFLD" id="SFLDS00029">
    <property type="entry name" value="Radical_SAM"/>
    <property type="match status" value="1"/>
</dbReference>
<evidence type="ECO:0000313" key="13">
    <source>
        <dbReference type="Proteomes" id="UP000034705"/>
    </source>
</evidence>
<keyword evidence="5" id="KW-0489">Methyltransferase</keyword>
<dbReference type="PROSITE" id="PS51918">
    <property type="entry name" value="RADICAL_SAM"/>
    <property type="match status" value="1"/>
</dbReference>
<keyword evidence="8" id="KW-0479">Metal-binding</keyword>
<comment type="subcellular location">
    <subcellularLocation>
        <location evidence="2">Cytoplasm</location>
    </subcellularLocation>
</comment>
<accession>A0A0G1PHP5</accession>
<dbReference type="SFLD" id="SFLDF00275">
    <property type="entry name" value="adenosine_C2_methyltransferase"/>
    <property type="match status" value="1"/>
</dbReference>
<evidence type="ECO:0000256" key="7">
    <source>
        <dbReference type="ARBA" id="ARBA00022691"/>
    </source>
</evidence>
<evidence type="ECO:0000313" key="12">
    <source>
        <dbReference type="EMBL" id="KKU32291.1"/>
    </source>
</evidence>
<dbReference type="AlphaFoldDB" id="A0A0G1PHP5"/>
<organism evidence="12 13">
    <name type="scientific">Candidatus Uhrbacteria bacterium GW2011_GWF2_46_218</name>
    <dbReference type="NCBI Taxonomy" id="1619001"/>
    <lineage>
        <taxon>Bacteria</taxon>
        <taxon>Candidatus Uhriibacteriota</taxon>
    </lineage>
</organism>
<evidence type="ECO:0000256" key="1">
    <source>
        <dbReference type="ARBA" id="ARBA00001966"/>
    </source>
</evidence>